<evidence type="ECO:0000313" key="4">
    <source>
        <dbReference type="Proteomes" id="UP000249633"/>
    </source>
</evidence>
<evidence type="ECO:0000259" key="2">
    <source>
        <dbReference type="Pfam" id="PF19556"/>
    </source>
</evidence>
<sequence length="166" mass="16704">MTMFSELYRLALGATLTLTISADDKTGRMTVNVIPKPRQDAGEPALSTPLVLTATPEEFDAEFVGVLTGYRASHASLAEQAQVTQELLDAAKSASAKKATGAVAKAQAKTTPAPAAAKPVSARSGDDDDEGGGPDDEGGGAGGAAAAPVAPAPAPAEDDREPQLFG</sequence>
<organism evidence="3 4">
    <name type="scientific">Roseateles depolymerans</name>
    <dbReference type="NCBI Taxonomy" id="76731"/>
    <lineage>
        <taxon>Bacteria</taxon>
        <taxon>Pseudomonadati</taxon>
        <taxon>Pseudomonadota</taxon>
        <taxon>Betaproteobacteria</taxon>
        <taxon>Burkholderiales</taxon>
        <taxon>Sphaerotilaceae</taxon>
        <taxon>Roseateles</taxon>
    </lineage>
</organism>
<dbReference type="EMBL" id="QFOD01000019">
    <property type="protein sequence ID" value="PZP29065.1"/>
    <property type="molecule type" value="Genomic_DNA"/>
</dbReference>
<gene>
    <name evidence="3" type="ORF">DI603_17780</name>
</gene>
<evidence type="ECO:0000313" key="3">
    <source>
        <dbReference type="EMBL" id="PZP29065.1"/>
    </source>
</evidence>
<dbReference type="Proteomes" id="UP000249633">
    <property type="component" value="Unassembled WGS sequence"/>
</dbReference>
<feature type="compositionally biased region" description="Acidic residues" evidence="1">
    <location>
        <begin position="126"/>
        <end position="138"/>
    </location>
</feature>
<name>A0A2W5DAH1_9BURK</name>
<feature type="region of interest" description="Disordered" evidence="1">
    <location>
        <begin position="99"/>
        <end position="166"/>
    </location>
</feature>
<evidence type="ECO:0000256" key="1">
    <source>
        <dbReference type="SAM" id="MobiDB-lite"/>
    </source>
</evidence>
<dbReference type="Pfam" id="PF19556">
    <property type="entry name" value="PRTRC_E"/>
    <property type="match status" value="1"/>
</dbReference>
<feature type="domain" description="ParB-related ThiF-related cassette protein E" evidence="2">
    <location>
        <begin position="3"/>
        <end position="105"/>
    </location>
</feature>
<proteinExistence type="predicted"/>
<feature type="compositionally biased region" description="Low complexity" evidence="1">
    <location>
        <begin position="99"/>
        <end position="122"/>
    </location>
</feature>
<dbReference type="NCBIfam" id="TIGR03741">
    <property type="entry name" value="PRTRC_E"/>
    <property type="match status" value="1"/>
</dbReference>
<comment type="caution">
    <text evidence="3">The sequence shown here is derived from an EMBL/GenBank/DDBJ whole genome shotgun (WGS) entry which is preliminary data.</text>
</comment>
<reference evidence="3 4" key="1">
    <citation type="submission" date="2017-08" db="EMBL/GenBank/DDBJ databases">
        <title>Infants hospitalized years apart are colonized by the same room-sourced microbial strains.</title>
        <authorList>
            <person name="Brooks B."/>
            <person name="Olm M.R."/>
            <person name="Firek B.A."/>
            <person name="Baker R."/>
            <person name="Thomas B.C."/>
            <person name="Morowitz M.J."/>
            <person name="Banfield J.F."/>
        </authorList>
    </citation>
    <scope>NUCLEOTIDE SEQUENCE [LARGE SCALE GENOMIC DNA]</scope>
    <source>
        <strain evidence="3">S2_012_000_R2_81</strain>
    </source>
</reference>
<protein>
    <submittedName>
        <fullName evidence="3">PRTRC system protein E</fullName>
    </submittedName>
</protein>
<dbReference type="AlphaFoldDB" id="A0A2W5DAH1"/>
<accession>A0A2W5DAH1</accession>
<dbReference type="InterPro" id="IPR022273">
    <property type="entry name" value="PRTRC_protein-E"/>
</dbReference>